<accession>A0ABY5NQH9</accession>
<dbReference type="Proteomes" id="UP001317001">
    <property type="component" value="Chromosome"/>
</dbReference>
<protein>
    <submittedName>
        <fullName evidence="1">Uncharacterized protein</fullName>
    </submittedName>
</protein>
<evidence type="ECO:0000313" key="2">
    <source>
        <dbReference type="Proteomes" id="UP001317001"/>
    </source>
</evidence>
<dbReference type="RefSeq" id="WP_257498676.1">
    <property type="nucleotide sequence ID" value="NZ_CP102382.1"/>
</dbReference>
<dbReference type="EMBL" id="CP102382">
    <property type="protein sequence ID" value="UUV20771.1"/>
    <property type="molecule type" value="Genomic_DNA"/>
</dbReference>
<gene>
    <name evidence="1" type="ORF">NPX36_10635</name>
</gene>
<proteinExistence type="predicted"/>
<evidence type="ECO:0000313" key="1">
    <source>
        <dbReference type="EMBL" id="UUV20771.1"/>
    </source>
</evidence>
<sequence length="223" mass="27118">MRIFTKEELIGQWSNEIFRVTLQENDKIEFLNFDITNELMFGDYIIFDNFLILKYNFNKHSFSKTFKIIDLKFNLKLLDYSDNVGKEIELKRTYYEKGLLKQINFNEFDGTIEEIKKELNINTFHFNTAKDKRGNDTNFFRHWDNENRIAVVIKKDFLNELKKDNDIFLTAEKSIRIGQLGYYYNILLKKYDDYEYGKSPFDLRSVYDDYYYNNIHNDYYGFD</sequence>
<name>A0ABY5NQH9_9FLAO</name>
<keyword evidence="2" id="KW-1185">Reference proteome</keyword>
<organism evidence="1 2">
    <name type="scientific">Paenimyroides aestuarii</name>
    <dbReference type="NCBI Taxonomy" id="2968490"/>
    <lineage>
        <taxon>Bacteria</taxon>
        <taxon>Pseudomonadati</taxon>
        <taxon>Bacteroidota</taxon>
        <taxon>Flavobacteriia</taxon>
        <taxon>Flavobacteriales</taxon>
        <taxon>Flavobacteriaceae</taxon>
        <taxon>Paenimyroides</taxon>
    </lineage>
</organism>
<reference evidence="1 2" key="1">
    <citation type="submission" date="2022-08" db="EMBL/GenBank/DDBJ databases">
        <title>Myroides zhujiangensis sp. nov., a novel bacterium isolated from sediment in the Pearl River Estuary.</title>
        <authorList>
            <person name="Cui L."/>
        </authorList>
    </citation>
    <scope>NUCLEOTIDE SEQUENCE [LARGE SCALE GENOMIC DNA]</scope>
    <source>
        <strain evidence="1 2">SCSIO 72103</strain>
    </source>
</reference>